<dbReference type="GeneID" id="93332760"/>
<dbReference type="PANTHER" id="PTHR30304:SF0">
    <property type="entry name" value="D-TAGATOSE-1,6-BISPHOSPHATE ALDOLASE SUBUNIT GATY-RELATED"/>
    <property type="match status" value="1"/>
</dbReference>
<evidence type="ECO:0000256" key="1">
    <source>
        <dbReference type="PIRSR" id="PIRSR001359-1"/>
    </source>
</evidence>
<dbReference type="InterPro" id="IPR000771">
    <property type="entry name" value="FBA_II"/>
</dbReference>
<feature type="binding site" evidence="2">
    <location>
        <begin position="209"/>
        <end position="211"/>
    </location>
    <ligand>
        <name>dihydroxyacetone phosphate</name>
        <dbReference type="ChEBI" id="CHEBI:57642"/>
    </ligand>
</feature>
<comment type="cofactor">
    <cofactor evidence="3">
        <name>Zn(2+)</name>
        <dbReference type="ChEBI" id="CHEBI:29105"/>
    </cofactor>
    <text evidence="3">Binds 2 Zn(2+) ions per subunit. One is catalytic and the other provides a structural contribution.</text>
</comment>
<dbReference type="GO" id="GO:0005829">
    <property type="term" value="C:cytosol"/>
    <property type="evidence" value="ECO:0007669"/>
    <property type="project" value="TreeGrafter"/>
</dbReference>
<evidence type="ECO:0000313" key="4">
    <source>
        <dbReference type="EMBL" id="RGC29855.1"/>
    </source>
</evidence>
<dbReference type="SUPFAM" id="SSF51569">
    <property type="entry name" value="Aldolase"/>
    <property type="match status" value="1"/>
</dbReference>
<feature type="binding site" evidence="2">
    <location>
        <position position="181"/>
    </location>
    <ligand>
        <name>dihydroxyacetone phosphate</name>
        <dbReference type="ChEBI" id="CHEBI:57642"/>
    </ligand>
</feature>
<reference evidence="4 5" key="1">
    <citation type="submission" date="2018-08" db="EMBL/GenBank/DDBJ databases">
        <title>A genome reference for cultivated species of the human gut microbiota.</title>
        <authorList>
            <person name="Zou Y."/>
            <person name="Xue W."/>
            <person name="Luo G."/>
        </authorList>
    </citation>
    <scope>NUCLEOTIDE SEQUENCE [LARGE SCALE GENOMIC DNA]</scope>
    <source>
        <strain evidence="4 5">AF19-21</strain>
    </source>
</reference>
<dbReference type="CDD" id="cd00947">
    <property type="entry name" value="TBP_aldolase_IIB"/>
    <property type="match status" value="1"/>
</dbReference>
<proteinExistence type="predicted"/>
<feature type="binding site" evidence="3">
    <location>
        <position position="180"/>
    </location>
    <ligand>
        <name>Zn(2+)</name>
        <dbReference type="ChEBI" id="CHEBI:29105"/>
        <label>1</label>
        <note>catalytic</note>
    </ligand>
</feature>
<protein>
    <submittedName>
        <fullName evidence="4">Class II fructose-bisphosphate aldolase</fullName>
    </submittedName>
</protein>
<keyword evidence="3" id="KW-0862">Zinc</keyword>
<dbReference type="GO" id="GO:0005975">
    <property type="term" value="P:carbohydrate metabolic process"/>
    <property type="evidence" value="ECO:0007669"/>
    <property type="project" value="InterPro"/>
</dbReference>
<dbReference type="NCBIfam" id="TIGR00167">
    <property type="entry name" value="cbbA"/>
    <property type="match status" value="1"/>
</dbReference>
<feature type="binding site" evidence="3">
    <location>
        <position position="133"/>
    </location>
    <ligand>
        <name>Zn(2+)</name>
        <dbReference type="ChEBI" id="CHEBI:29105"/>
        <label>2</label>
    </ligand>
</feature>
<evidence type="ECO:0000256" key="2">
    <source>
        <dbReference type="PIRSR" id="PIRSR001359-2"/>
    </source>
</evidence>
<dbReference type="InterPro" id="IPR050246">
    <property type="entry name" value="Class_II_FBP_aldolase"/>
</dbReference>
<comment type="caution">
    <text evidence="4">The sequence shown here is derived from an EMBL/GenBank/DDBJ whole genome shotgun (WGS) entry which is preliminary data.</text>
</comment>
<dbReference type="Proteomes" id="UP000261111">
    <property type="component" value="Unassembled WGS sequence"/>
</dbReference>
<dbReference type="AlphaFoldDB" id="A0A3E2WR75"/>
<organism evidence="4 5">
    <name type="scientific">Hungatella hathewayi</name>
    <dbReference type="NCBI Taxonomy" id="154046"/>
    <lineage>
        <taxon>Bacteria</taxon>
        <taxon>Bacillati</taxon>
        <taxon>Bacillota</taxon>
        <taxon>Clostridia</taxon>
        <taxon>Lachnospirales</taxon>
        <taxon>Lachnospiraceae</taxon>
        <taxon>Hungatella</taxon>
    </lineage>
</organism>
<dbReference type="GO" id="GO:0009025">
    <property type="term" value="F:tagatose-bisphosphate aldolase activity"/>
    <property type="evidence" value="ECO:0007669"/>
    <property type="project" value="TreeGrafter"/>
</dbReference>
<evidence type="ECO:0000256" key="3">
    <source>
        <dbReference type="PIRSR" id="PIRSR001359-3"/>
    </source>
</evidence>
<dbReference type="Pfam" id="PF01116">
    <property type="entry name" value="F_bP_aldolase"/>
    <property type="match status" value="1"/>
</dbReference>
<dbReference type="InterPro" id="IPR013785">
    <property type="entry name" value="Aldolase_TIM"/>
</dbReference>
<feature type="binding site" evidence="3">
    <location>
        <position position="103"/>
    </location>
    <ligand>
        <name>Zn(2+)</name>
        <dbReference type="ChEBI" id="CHEBI:29105"/>
        <label>2</label>
    </ligand>
</feature>
<dbReference type="Gene3D" id="3.20.20.70">
    <property type="entry name" value="Aldolase class I"/>
    <property type="match status" value="1"/>
</dbReference>
<dbReference type="GO" id="GO:0008270">
    <property type="term" value="F:zinc ion binding"/>
    <property type="evidence" value="ECO:0007669"/>
    <property type="project" value="InterPro"/>
</dbReference>
<dbReference type="PANTHER" id="PTHR30304">
    <property type="entry name" value="D-TAGATOSE-1,6-BISPHOSPHATE ALDOLASE"/>
    <property type="match status" value="1"/>
</dbReference>
<dbReference type="RefSeq" id="WP_025654795.1">
    <property type="nucleotide sequence ID" value="NZ_QVIA01000014.1"/>
</dbReference>
<keyword evidence="3" id="KW-0479">Metal-binding</keyword>
<gene>
    <name evidence="4" type="ORF">DWX41_13640</name>
</gene>
<evidence type="ECO:0000313" key="5">
    <source>
        <dbReference type="Proteomes" id="UP000261111"/>
    </source>
</evidence>
<feature type="active site" description="Proton donor" evidence="1">
    <location>
        <position position="81"/>
    </location>
</feature>
<accession>A0A3E2WR75</accession>
<name>A0A3E2WR75_9FIRM</name>
<sequence>MLVTLTEILKETRAKKYAVGAFNATDYLLAETVIKAAEEEGVPVIMMVPTPAFKVKQTPYLMQFILDRARKASVPVCMHLDHGKDFDIVMQAIHYGCSSVMFDGSLLSMEENMKQTREIVKIAHACGVSVEAEIGHVPGSKNTPATGAPDESMYTKPEDAVTFVRETGVDALAVSIGTVHGKFVGTPKLDFDRLKTIRDLVDVPLVLHGGSGLSDEDFRKCIELGISKINFFTGLAMAVSKAAYEAMKESEGNIMWPEISPIAEQAGIDATKEQFRIFNTQPLNK</sequence>
<dbReference type="PIRSF" id="PIRSF001359">
    <property type="entry name" value="F_bP_aldolase_II"/>
    <property type="match status" value="1"/>
</dbReference>
<feature type="binding site" evidence="3">
    <location>
        <position position="208"/>
    </location>
    <ligand>
        <name>Zn(2+)</name>
        <dbReference type="ChEBI" id="CHEBI:29105"/>
        <label>1</label>
        <note>catalytic</note>
    </ligand>
</feature>
<feature type="binding site" evidence="2">
    <location>
        <begin position="230"/>
        <end position="233"/>
    </location>
    <ligand>
        <name>dihydroxyacetone phosphate</name>
        <dbReference type="ChEBI" id="CHEBI:57642"/>
    </ligand>
</feature>
<dbReference type="EMBL" id="QVIA01000014">
    <property type="protein sequence ID" value="RGC29855.1"/>
    <property type="molecule type" value="Genomic_DNA"/>
</dbReference>
<feature type="binding site" evidence="3">
    <location>
        <position position="82"/>
    </location>
    <ligand>
        <name>Zn(2+)</name>
        <dbReference type="ChEBI" id="CHEBI:29105"/>
        <label>1</label>
        <note>catalytic</note>
    </ligand>
</feature>